<keyword evidence="4" id="KW-1185">Reference proteome</keyword>
<comment type="caution">
    <text evidence="3">The sequence shown here is derived from an EMBL/GenBank/DDBJ whole genome shotgun (WGS) entry which is preliminary data.</text>
</comment>
<name>A0A0A1W2Z2_9SPHN</name>
<feature type="transmembrane region" description="Helical" evidence="2">
    <location>
        <begin position="148"/>
        <end position="169"/>
    </location>
</feature>
<reference evidence="3 4" key="1">
    <citation type="submission" date="2014-11" db="EMBL/GenBank/DDBJ databases">
        <title>Whole genome shotgun sequence of Sphingomonas parapaucimobilis NBRC 15100.</title>
        <authorList>
            <person name="Katano-Makiyama Y."/>
            <person name="Hosoyama A."/>
            <person name="Hashimoto M."/>
            <person name="Hosoyama Y."/>
            <person name="Noguchi M."/>
            <person name="Numata M."/>
            <person name="Tsuchikane K."/>
            <person name="Hirakata S."/>
            <person name="Uohara A."/>
            <person name="Shimodaira J."/>
            <person name="Ohji S."/>
            <person name="Ichikawa N."/>
            <person name="Kimura A."/>
            <person name="Yamazoe A."/>
            <person name="Fujita N."/>
        </authorList>
    </citation>
    <scope>NUCLEOTIDE SEQUENCE [LARGE SCALE GENOMIC DNA]</scope>
    <source>
        <strain evidence="3 4">NBRC 15100</strain>
    </source>
</reference>
<dbReference type="GO" id="GO:0005886">
    <property type="term" value="C:plasma membrane"/>
    <property type="evidence" value="ECO:0007669"/>
    <property type="project" value="TreeGrafter"/>
</dbReference>
<proteinExistence type="predicted"/>
<organism evidence="3 4">
    <name type="scientific">Sphingomonas parapaucimobilis NBRC 15100</name>
    <dbReference type="NCBI Taxonomy" id="1219049"/>
    <lineage>
        <taxon>Bacteria</taxon>
        <taxon>Pseudomonadati</taxon>
        <taxon>Pseudomonadota</taxon>
        <taxon>Alphaproteobacteria</taxon>
        <taxon>Sphingomonadales</taxon>
        <taxon>Sphingomonadaceae</taxon>
        <taxon>Sphingomonas</taxon>
    </lineage>
</organism>
<evidence type="ECO:0000313" key="4">
    <source>
        <dbReference type="Proteomes" id="UP000032305"/>
    </source>
</evidence>
<keyword evidence="2" id="KW-0472">Membrane</keyword>
<keyword evidence="2" id="KW-0812">Transmembrane</keyword>
<evidence type="ECO:0000256" key="1">
    <source>
        <dbReference type="SAM" id="MobiDB-lite"/>
    </source>
</evidence>
<dbReference type="EMBL" id="BBPI01000005">
    <property type="protein sequence ID" value="GAL99490.1"/>
    <property type="molecule type" value="Genomic_DNA"/>
</dbReference>
<evidence type="ECO:0000313" key="3">
    <source>
        <dbReference type="EMBL" id="GAL99490.1"/>
    </source>
</evidence>
<dbReference type="PANTHER" id="PTHR34989:SF1">
    <property type="entry name" value="PROTEIN HDED"/>
    <property type="match status" value="1"/>
</dbReference>
<feature type="transmembrane region" description="Helical" evidence="2">
    <location>
        <begin position="93"/>
        <end position="117"/>
    </location>
</feature>
<feature type="transmembrane region" description="Helical" evidence="2">
    <location>
        <begin position="208"/>
        <end position="226"/>
    </location>
</feature>
<dbReference type="InterPro" id="IPR005325">
    <property type="entry name" value="DUF308_memb"/>
</dbReference>
<dbReference type="Proteomes" id="UP000032305">
    <property type="component" value="Unassembled WGS sequence"/>
</dbReference>
<sequence length="237" mass="24868">MRSGTYPECIPHPYPTARDSTSAEPGRRNTAQADRLCQQKNQSRSGRTTMTDSDRSFAASFQPGAGWGWILAYGILSALLGLAAFLFPVPATLAATLVIGAFFIASGLVSIGAGIFGKGHEGRGYAIGFGLVSLIIGLIMALEPATGAISITLLVTVWLGLRGALEIGLGARMRRRRGWMIALGVLNILLALFVLATLPWSAMTLPGYILGLSFLFGGITAIASALDHKKGASAFSI</sequence>
<dbReference type="InterPro" id="IPR052712">
    <property type="entry name" value="Acid_resist_chaperone_HdeD"/>
</dbReference>
<feature type="region of interest" description="Disordered" evidence="1">
    <location>
        <begin position="1"/>
        <end position="52"/>
    </location>
</feature>
<protein>
    <recommendedName>
        <fullName evidence="5">HdeD family acid-resistance protein</fullName>
    </recommendedName>
</protein>
<dbReference type="eggNOG" id="COG3247">
    <property type="taxonomic scope" value="Bacteria"/>
</dbReference>
<gene>
    <name evidence="3" type="ORF">SP5_005_00130</name>
</gene>
<accession>A0A0A1W2Z2</accession>
<dbReference type="AlphaFoldDB" id="A0A0A1W2Z2"/>
<dbReference type="Pfam" id="PF03729">
    <property type="entry name" value="DUF308"/>
    <property type="match status" value="2"/>
</dbReference>
<evidence type="ECO:0008006" key="5">
    <source>
        <dbReference type="Google" id="ProtNLM"/>
    </source>
</evidence>
<evidence type="ECO:0000256" key="2">
    <source>
        <dbReference type="SAM" id="Phobius"/>
    </source>
</evidence>
<dbReference type="PANTHER" id="PTHR34989">
    <property type="entry name" value="PROTEIN HDED"/>
    <property type="match status" value="1"/>
</dbReference>
<feature type="transmembrane region" description="Helical" evidence="2">
    <location>
        <begin position="65"/>
        <end position="87"/>
    </location>
</feature>
<keyword evidence="2" id="KW-1133">Transmembrane helix</keyword>
<feature type="compositionally biased region" description="Polar residues" evidence="1">
    <location>
        <begin position="38"/>
        <end position="51"/>
    </location>
</feature>
<feature type="transmembrane region" description="Helical" evidence="2">
    <location>
        <begin position="124"/>
        <end position="142"/>
    </location>
</feature>
<feature type="transmembrane region" description="Helical" evidence="2">
    <location>
        <begin position="181"/>
        <end position="202"/>
    </location>
</feature>